<dbReference type="SUPFAM" id="SSF52172">
    <property type="entry name" value="CheY-like"/>
    <property type="match status" value="1"/>
</dbReference>
<dbReference type="PROSITE" id="PS50930">
    <property type="entry name" value="HTH_LYTTR"/>
    <property type="match status" value="1"/>
</dbReference>
<feature type="domain" description="HTH LytTR-type" evidence="3">
    <location>
        <begin position="132"/>
        <end position="203"/>
    </location>
</feature>
<dbReference type="SMART" id="SM00448">
    <property type="entry name" value="REC"/>
    <property type="match status" value="1"/>
</dbReference>
<dbReference type="AlphaFoldDB" id="A0A9X2XTI4"/>
<keyword evidence="4" id="KW-0238">DNA-binding</keyword>
<name>A0A9X2XTI4_9BACT</name>
<dbReference type="InterPro" id="IPR011006">
    <property type="entry name" value="CheY-like_superfamily"/>
</dbReference>
<protein>
    <submittedName>
        <fullName evidence="4">LytTR family DNA-binding domain-containing protein</fullName>
    </submittedName>
</protein>
<dbReference type="PANTHER" id="PTHR37299">
    <property type="entry name" value="TRANSCRIPTIONAL REGULATOR-RELATED"/>
    <property type="match status" value="1"/>
</dbReference>
<evidence type="ECO:0000313" key="5">
    <source>
        <dbReference type="Proteomes" id="UP001155483"/>
    </source>
</evidence>
<feature type="modified residue" description="4-aspartylphosphate" evidence="1">
    <location>
        <position position="55"/>
    </location>
</feature>
<dbReference type="GO" id="GO:0003677">
    <property type="term" value="F:DNA binding"/>
    <property type="evidence" value="ECO:0007669"/>
    <property type="project" value="UniProtKB-KW"/>
</dbReference>
<dbReference type="InterPro" id="IPR007492">
    <property type="entry name" value="LytTR_DNA-bd_dom"/>
</dbReference>
<dbReference type="Pfam" id="PF00072">
    <property type="entry name" value="Response_reg"/>
    <property type="match status" value="1"/>
</dbReference>
<dbReference type="GO" id="GO:0000156">
    <property type="term" value="F:phosphorelay response regulator activity"/>
    <property type="evidence" value="ECO:0007669"/>
    <property type="project" value="InterPro"/>
</dbReference>
<evidence type="ECO:0000313" key="4">
    <source>
        <dbReference type="EMBL" id="MCU7548320.1"/>
    </source>
</evidence>
<evidence type="ECO:0000256" key="1">
    <source>
        <dbReference type="PROSITE-ProRule" id="PRU00169"/>
    </source>
</evidence>
<dbReference type="RefSeq" id="WP_279295768.1">
    <property type="nucleotide sequence ID" value="NZ_JAOTIF010000002.1"/>
</dbReference>
<feature type="domain" description="Response regulatory" evidence="2">
    <location>
        <begin position="4"/>
        <end position="115"/>
    </location>
</feature>
<reference evidence="4" key="2">
    <citation type="submission" date="2023-04" db="EMBL/GenBank/DDBJ databases">
        <title>Paracnuella aquatica gen. nov., sp. nov., a member of the family Chitinophagaceae isolated from a hot spring.</title>
        <authorList>
            <person name="Wang C."/>
        </authorList>
    </citation>
    <scope>NUCLEOTIDE SEQUENCE</scope>
    <source>
        <strain evidence="4">LB-8</strain>
    </source>
</reference>
<sequence>MQIKCVAIDDEPLALELLKEYIARFPFLKLVHAFDDPLAGSEFLRAHPVELLFVDINMPDISGINLVKSLSDKPIVIFTTAHKEFAHEGYELDALDYLLKPIQPERFEKAVNKVLAYFQYMQKAKANTDDALFVRSEYQLIKIGLDEIEYIESVDDYLKIHRSGARPVMTLMTLKAILEKLPDSRFKRIHRSYVVPLSKIKSLANRKVQLASAELPISDRYASFIKDWKTR</sequence>
<dbReference type="EMBL" id="JAOTIF010000002">
    <property type="protein sequence ID" value="MCU7548320.1"/>
    <property type="molecule type" value="Genomic_DNA"/>
</dbReference>
<accession>A0A9X2XTI4</accession>
<dbReference type="Pfam" id="PF04397">
    <property type="entry name" value="LytTR"/>
    <property type="match status" value="1"/>
</dbReference>
<evidence type="ECO:0000259" key="2">
    <source>
        <dbReference type="PROSITE" id="PS50110"/>
    </source>
</evidence>
<dbReference type="Proteomes" id="UP001155483">
    <property type="component" value="Unassembled WGS sequence"/>
</dbReference>
<dbReference type="Gene3D" id="3.40.50.2300">
    <property type="match status" value="1"/>
</dbReference>
<dbReference type="PROSITE" id="PS50110">
    <property type="entry name" value="RESPONSE_REGULATORY"/>
    <property type="match status" value="1"/>
</dbReference>
<dbReference type="InterPro" id="IPR046947">
    <property type="entry name" value="LytR-like"/>
</dbReference>
<dbReference type="SMART" id="SM00850">
    <property type="entry name" value="LytTR"/>
    <property type="match status" value="1"/>
</dbReference>
<dbReference type="PANTHER" id="PTHR37299:SF1">
    <property type="entry name" value="STAGE 0 SPORULATION PROTEIN A HOMOLOG"/>
    <property type="match status" value="1"/>
</dbReference>
<gene>
    <name evidence="4" type="ORF">OCK74_04300</name>
</gene>
<dbReference type="Gene3D" id="2.40.50.1020">
    <property type="entry name" value="LytTr DNA-binding domain"/>
    <property type="match status" value="1"/>
</dbReference>
<evidence type="ECO:0000259" key="3">
    <source>
        <dbReference type="PROSITE" id="PS50930"/>
    </source>
</evidence>
<keyword evidence="1" id="KW-0597">Phosphoprotein</keyword>
<proteinExistence type="predicted"/>
<comment type="caution">
    <text evidence="4">The sequence shown here is derived from an EMBL/GenBank/DDBJ whole genome shotgun (WGS) entry which is preliminary data.</text>
</comment>
<keyword evidence="5" id="KW-1185">Reference proteome</keyword>
<reference evidence="4" key="1">
    <citation type="submission" date="2022-09" db="EMBL/GenBank/DDBJ databases">
        <authorList>
            <person name="Yuan C."/>
            <person name="Ke Z."/>
        </authorList>
    </citation>
    <scope>NUCLEOTIDE SEQUENCE</scope>
    <source>
        <strain evidence="4">LB-8</strain>
    </source>
</reference>
<dbReference type="InterPro" id="IPR001789">
    <property type="entry name" value="Sig_transdc_resp-reg_receiver"/>
</dbReference>
<organism evidence="4 5">
    <name type="scientific">Paraflavisolibacter caeni</name>
    <dbReference type="NCBI Taxonomy" id="2982496"/>
    <lineage>
        <taxon>Bacteria</taxon>
        <taxon>Pseudomonadati</taxon>
        <taxon>Bacteroidota</taxon>
        <taxon>Chitinophagia</taxon>
        <taxon>Chitinophagales</taxon>
        <taxon>Chitinophagaceae</taxon>
        <taxon>Paraflavisolibacter</taxon>
    </lineage>
</organism>